<sequence length="33" mass="3655">MPPIFGVLGGIGVKYIIISKENSIFNEMVLDFL</sequence>
<dbReference type="EMBL" id="LT906468">
    <property type="protein sequence ID" value="SNV48953.1"/>
    <property type="molecule type" value="Genomic_DNA"/>
</dbReference>
<reference evidence="1 2" key="1">
    <citation type="submission" date="2017-06" db="EMBL/GenBank/DDBJ databases">
        <authorList>
            <consortium name="Pathogen Informatics"/>
        </authorList>
    </citation>
    <scope>NUCLEOTIDE SEQUENCE [LARGE SCALE GENOMIC DNA]</scope>
    <source>
        <strain evidence="1 2">NCTC12149</strain>
    </source>
</reference>
<dbReference type="KEGG" id="smiz:4412673_01651"/>
<evidence type="ECO:0000313" key="1">
    <source>
        <dbReference type="EMBL" id="SNV48953.1"/>
    </source>
</evidence>
<gene>
    <name evidence="1" type="ORF">SAMEA4412673_01651</name>
</gene>
<protein>
    <submittedName>
        <fullName evidence="1">Uncharacterized protein</fullName>
    </submittedName>
</protein>
<proteinExistence type="predicted"/>
<dbReference type="AlphaFoldDB" id="A0AAJ5BZW5"/>
<evidence type="ECO:0000313" key="2">
    <source>
        <dbReference type="Proteomes" id="UP000215355"/>
    </source>
</evidence>
<dbReference type="Proteomes" id="UP000215355">
    <property type="component" value="Chromosome 1"/>
</dbReference>
<organism evidence="1 2">
    <name type="scientific">Sphingobacterium mizutaii</name>
    <dbReference type="NCBI Taxonomy" id="1010"/>
    <lineage>
        <taxon>Bacteria</taxon>
        <taxon>Pseudomonadati</taxon>
        <taxon>Bacteroidota</taxon>
        <taxon>Sphingobacteriia</taxon>
        <taxon>Sphingobacteriales</taxon>
        <taxon>Sphingobacteriaceae</taxon>
        <taxon>Sphingobacterium</taxon>
    </lineage>
</organism>
<accession>A0AAJ5BZW5</accession>
<name>A0AAJ5BZW5_9SPHI</name>